<keyword evidence="1" id="KW-0472">Membrane</keyword>
<reference evidence="2 3" key="1">
    <citation type="journal article" date="2015" name="Int. J. Syst. Evol. Microbiol.">
        <title>Acinetobacter equi sp. nov. isolated from horse faeces.</title>
        <authorList>
            <person name="Poppel M.T."/>
            <person name="Skiebe E."/>
            <person name="Laue M."/>
            <person name="Bergmann H."/>
            <person name="Ebersberger I."/>
            <person name="Garn T."/>
            <person name="Fruth A."/>
            <person name="Baumgardt S."/>
            <person name="Busse H.J."/>
            <person name="Wilharm G."/>
        </authorList>
    </citation>
    <scope>NUCLEOTIDE SEQUENCE [LARGE SCALE GENOMIC DNA]</scope>
    <source>
        <strain evidence="2 3">114</strain>
    </source>
</reference>
<dbReference type="RefSeq" id="WP_054581496.1">
    <property type="nucleotide sequence ID" value="NZ_CP012808.1"/>
</dbReference>
<sequence>MSLTIPTDSLNKFLAIGGIVAMVYVADICLKNYEKAEIMLIKLDKDIAIFGTAVKRYSEVNSLRNDRFDTLVRTNNRDPQLQMSEIKHYFDNIENLDSIHKEIDLLKIQAEESEKLTNLQLKLRNFWLTLTIVCVIILSALSAFGFYRWFKASNKNTN</sequence>
<evidence type="ECO:0000313" key="2">
    <source>
        <dbReference type="EMBL" id="ALH95605.1"/>
    </source>
</evidence>
<feature type="transmembrane region" description="Helical" evidence="1">
    <location>
        <begin position="126"/>
        <end position="150"/>
    </location>
</feature>
<evidence type="ECO:0000256" key="1">
    <source>
        <dbReference type="SAM" id="Phobius"/>
    </source>
</evidence>
<keyword evidence="1" id="KW-1133">Transmembrane helix</keyword>
<evidence type="ECO:0000313" key="3">
    <source>
        <dbReference type="Proteomes" id="UP000064939"/>
    </source>
</evidence>
<evidence type="ECO:0008006" key="4">
    <source>
        <dbReference type="Google" id="ProtNLM"/>
    </source>
</evidence>
<dbReference type="KEGG" id="aei:AOY20_08745"/>
<proteinExistence type="predicted"/>
<accession>A0A0N9V8U5</accession>
<dbReference type="EMBL" id="CP012808">
    <property type="protein sequence ID" value="ALH95605.1"/>
    <property type="molecule type" value="Genomic_DNA"/>
</dbReference>
<gene>
    <name evidence="2" type="ORF">AOY20_08745</name>
</gene>
<dbReference type="AlphaFoldDB" id="A0A0N9V8U5"/>
<organism evidence="2 3">
    <name type="scientific">Acinetobacter equi</name>
    <dbReference type="NCBI Taxonomy" id="1324350"/>
    <lineage>
        <taxon>Bacteria</taxon>
        <taxon>Pseudomonadati</taxon>
        <taxon>Pseudomonadota</taxon>
        <taxon>Gammaproteobacteria</taxon>
        <taxon>Moraxellales</taxon>
        <taxon>Moraxellaceae</taxon>
        <taxon>Acinetobacter</taxon>
    </lineage>
</organism>
<name>A0A0N9V8U5_9GAMM</name>
<dbReference type="Proteomes" id="UP000064939">
    <property type="component" value="Chromosome"/>
</dbReference>
<keyword evidence="3" id="KW-1185">Reference proteome</keyword>
<keyword evidence="1" id="KW-0812">Transmembrane</keyword>
<feature type="transmembrane region" description="Helical" evidence="1">
    <location>
        <begin position="12"/>
        <end position="30"/>
    </location>
</feature>
<dbReference type="OrthoDB" id="7063559at2"/>
<protein>
    <recommendedName>
        <fullName evidence="4">Chemotaxis methyl-accepting receptor HlyB-like 4HB MCP domain-containing protein</fullName>
    </recommendedName>
</protein>